<protein>
    <submittedName>
        <fullName evidence="7">ABC transporter ATP-binding protein</fullName>
    </submittedName>
</protein>
<keyword evidence="4" id="KW-1278">Translocase</keyword>
<sequence>MTDLRVNNLSVPVEGCHLVKGASYTLRPGELIVLLGPNGAGKTSLLRASLGLIRTDGGTAELGDQQSRKLSSLQRAKRVSYLPQTRPLAWPNRVRDVVTLGRFAFGTALGRLSEREEQAVMQAMEACDIQHLADRQTNTLSGGELARVHLARAFAAETPLLIADEPVAGLDPRHQFRVMDLFKDYVRRGGGVLVVLHDIALAARYADRMIWMQSGEIVADGTPQETLTEQRLEEIYGIRAEVNGLDVRFSGVS</sequence>
<dbReference type="CDD" id="cd03214">
    <property type="entry name" value="ABC_Iron-Siderophores_B12_Hemin"/>
    <property type="match status" value="1"/>
</dbReference>
<evidence type="ECO:0000313" key="8">
    <source>
        <dbReference type="Proteomes" id="UP001596303"/>
    </source>
</evidence>
<proteinExistence type="predicted"/>
<name>A0ABW1SDW4_9PROT</name>
<evidence type="ECO:0000256" key="4">
    <source>
        <dbReference type="ARBA" id="ARBA00022967"/>
    </source>
</evidence>
<keyword evidence="8" id="KW-1185">Reference proteome</keyword>
<dbReference type="PANTHER" id="PTHR42794">
    <property type="entry name" value="HEMIN IMPORT ATP-BINDING PROTEIN HMUV"/>
    <property type="match status" value="1"/>
</dbReference>
<comment type="caution">
    <text evidence="7">The sequence shown here is derived from an EMBL/GenBank/DDBJ whole genome shotgun (WGS) entry which is preliminary data.</text>
</comment>
<dbReference type="Pfam" id="PF00005">
    <property type="entry name" value="ABC_tran"/>
    <property type="match status" value="1"/>
</dbReference>
<dbReference type="RefSeq" id="WP_377381075.1">
    <property type="nucleotide sequence ID" value="NZ_JBHSSW010000066.1"/>
</dbReference>
<dbReference type="Proteomes" id="UP001596303">
    <property type="component" value="Unassembled WGS sequence"/>
</dbReference>
<evidence type="ECO:0000259" key="6">
    <source>
        <dbReference type="PROSITE" id="PS50893"/>
    </source>
</evidence>
<dbReference type="InterPro" id="IPR003439">
    <property type="entry name" value="ABC_transporter-like_ATP-bd"/>
</dbReference>
<comment type="function">
    <text evidence="5">Part of the ABC transporter complex HmuTUV involved in hemin import. Responsible for energy coupling to the transport system.</text>
</comment>
<evidence type="ECO:0000256" key="3">
    <source>
        <dbReference type="ARBA" id="ARBA00022840"/>
    </source>
</evidence>
<dbReference type="InterPro" id="IPR027417">
    <property type="entry name" value="P-loop_NTPase"/>
</dbReference>
<dbReference type="Gene3D" id="3.40.50.300">
    <property type="entry name" value="P-loop containing nucleotide triphosphate hydrolases"/>
    <property type="match status" value="1"/>
</dbReference>
<dbReference type="PROSITE" id="PS50893">
    <property type="entry name" value="ABC_TRANSPORTER_2"/>
    <property type="match status" value="1"/>
</dbReference>
<keyword evidence="1" id="KW-0813">Transport</keyword>
<feature type="domain" description="ABC transporter" evidence="6">
    <location>
        <begin position="4"/>
        <end position="239"/>
    </location>
</feature>
<dbReference type="PANTHER" id="PTHR42794:SF1">
    <property type="entry name" value="HEMIN IMPORT ATP-BINDING PROTEIN HMUV"/>
    <property type="match status" value="1"/>
</dbReference>
<dbReference type="SUPFAM" id="SSF52540">
    <property type="entry name" value="P-loop containing nucleoside triphosphate hydrolases"/>
    <property type="match status" value="1"/>
</dbReference>
<dbReference type="GO" id="GO:0005524">
    <property type="term" value="F:ATP binding"/>
    <property type="evidence" value="ECO:0007669"/>
    <property type="project" value="UniProtKB-KW"/>
</dbReference>
<gene>
    <name evidence="7" type="ORF">ACFQDM_16700</name>
</gene>
<keyword evidence="2" id="KW-0547">Nucleotide-binding</keyword>
<dbReference type="SMART" id="SM00382">
    <property type="entry name" value="AAA"/>
    <property type="match status" value="1"/>
</dbReference>
<evidence type="ECO:0000313" key="7">
    <source>
        <dbReference type="EMBL" id="MFC6199721.1"/>
    </source>
</evidence>
<dbReference type="EMBL" id="JBHSSW010000066">
    <property type="protein sequence ID" value="MFC6199721.1"/>
    <property type="molecule type" value="Genomic_DNA"/>
</dbReference>
<evidence type="ECO:0000256" key="2">
    <source>
        <dbReference type="ARBA" id="ARBA00022741"/>
    </source>
</evidence>
<reference evidence="8" key="1">
    <citation type="journal article" date="2019" name="Int. J. Syst. Evol. Microbiol.">
        <title>The Global Catalogue of Microorganisms (GCM) 10K type strain sequencing project: providing services to taxonomists for standard genome sequencing and annotation.</title>
        <authorList>
            <consortium name="The Broad Institute Genomics Platform"/>
            <consortium name="The Broad Institute Genome Sequencing Center for Infectious Disease"/>
            <person name="Wu L."/>
            <person name="Ma J."/>
        </authorList>
    </citation>
    <scope>NUCLEOTIDE SEQUENCE [LARGE SCALE GENOMIC DNA]</scope>
    <source>
        <strain evidence="8">CGMCC-1.15741</strain>
    </source>
</reference>
<evidence type="ECO:0000256" key="5">
    <source>
        <dbReference type="ARBA" id="ARBA00037066"/>
    </source>
</evidence>
<organism evidence="7 8">
    <name type="scientific">Ponticaulis profundi</name>
    <dbReference type="NCBI Taxonomy" id="2665222"/>
    <lineage>
        <taxon>Bacteria</taxon>
        <taxon>Pseudomonadati</taxon>
        <taxon>Pseudomonadota</taxon>
        <taxon>Alphaproteobacteria</taxon>
        <taxon>Hyphomonadales</taxon>
        <taxon>Hyphomonadaceae</taxon>
        <taxon>Ponticaulis</taxon>
    </lineage>
</organism>
<accession>A0ABW1SDW4</accession>
<evidence type="ECO:0000256" key="1">
    <source>
        <dbReference type="ARBA" id="ARBA00022448"/>
    </source>
</evidence>
<keyword evidence="3 7" id="KW-0067">ATP-binding</keyword>
<dbReference type="InterPro" id="IPR003593">
    <property type="entry name" value="AAA+_ATPase"/>
</dbReference>